<organism evidence="1">
    <name type="scientific">marine sediment metagenome</name>
    <dbReference type="NCBI Taxonomy" id="412755"/>
    <lineage>
        <taxon>unclassified sequences</taxon>
        <taxon>metagenomes</taxon>
        <taxon>ecological metagenomes</taxon>
    </lineage>
</organism>
<proteinExistence type="predicted"/>
<protein>
    <submittedName>
        <fullName evidence="1">Uncharacterized protein</fullName>
    </submittedName>
</protein>
<reference evidence="1" key="1">
    <citation type="journal article" date="2015" name="Nature">
        <title>Complex archaea that bridge the gap between prokaryotes and eukaryotes.</title>
        <authorList>
            <person name="Spang A."/>
            <person name="Saw J.H."/>
            <person name="Jorgensen S.L."/>
            <person name="Zaremba-Niedzwiedzka K."/>
            <person name="Martijn J."/>
            <person name="Lind A.E."/>
            <person name="van Eijk R."/>
            <person name="Schleper C."/>
            <person name="Guy L."/>
            <person name="Ettema T.J."/>
        </authorList>
    </citation>
    <scope>NUCLEOTIDE SEQUENCE</scope>
</reference>
<name>A0A0F9HMX4_9ZZZZ</name>
<comment type="caution">
    <text evidence="1">The sequence shown here is derived from an EMBL/GenBank/DDBJ whole genome shotgun (WGS) entry which is preliminary data.</text>
</comment>
<dbReference type="AlphaFoldDB" id="A0A0F9HMX4"/>
<accession>A0A0F9HMX4</accession>
<gene>
    <name evidence="1" type="ORF">LCGC14_1684030</name>
</gene>
<sequence length="56" mass="6878">MDIKVFLKNLGNIHHRLMAGYIRKRGWVAFYLEPKQRHCNGMCWLKLYEDEQKRNK</sequence>
<evidence type="ECO:0000313" key="1">
    <source>
        <dbReference type="EMBL" id="KKM16616.1"/>
    </source>
</evidence>
<dbReference type="EMBL" id="LAZR01014635">
    <property type="protein sequence ID" value="KKM16616.1"/>
    <property type="molecule type" value="Genomic_DNA"/>
</dbReference>